<accession>A0A8J8NES7</accession>
<proteinExistence type="inferred from homology"/>
<dbReference type="Proteomes" id="UP000785679">
    <property type="component" value="Unassembled WGS sequence"/>
</dbReference>
<keyword evidence="4" id="KW-0677">Repeat</keyword>
<comment type="similarity">
    <text evidence="2">Belongs to the centrin family.</text>
</comment>
<evidence type="ECO:0000256" key="3">
    <source>
        <dbReference type="ARBA" id="ARBA00022490"/>
    </source>
</evidence>
<evidence type="ECO:0000256" key="5">
    <source>
        <dbReference type="ARBA" id="ARBA00022837"/>
    </source>
</evidence>
<gene>
    <name evidence="9" type="ORF">FGO68_gene613</name>
</gene>
<evidence type="ECO:0000256" key="2">
    <source>
        <dbReference type="ARBA" id="ARBA00005253"/>
    </source>
</evidence>
<comment type="function">
    <text evidence="7">Plays a fundamental role in microtubule organizing center structure and function. Component of the infraciliary lattice (ICL) and the ciliary basal bodies.</text>
</comment>
<dbReference type="GO" id="GO:0005509">
    <property type="term" value="F:calcium ion binding"/>
    <property type="evidence" value="ECO:0007669"/>
    <property type="project" value="InterPro"/>
</dbReference>
<dbReference type="InterPro" id="IPR011992">
    <property type="entry name" value="EF-hand-dom_pair"/>
</dbReference>
<dbReference type="OrthoDB" id="26525at2759"/>
<evidence type="ECO:0000256" key="7">
    <source>
        <dbReference type="ARBA" id="ARBA00025692"/>
    </source>
</evidence>
<sequence>MLTEEIKEEIEECFDIFDKDKDGQITYVELGTLLRWLKFNPTEREMKDFATEFDQMSSNLVNKRTVMKIVDRKLMDTDTIDELVEALKLFDTDKDGRLNVPELRWAMTKLGDAMDEGAVDEMIKEVDGDADGYIDILEFAKICFNIKEKDEKK</sequence>
<dbReference type="PANTHER" id="PTHR23048">
    <property type="entry name" value="MYOSIN LIGHT CHAIN 1, 3"/>
    <property type="match status" value="1"/>
</dbReference>
<dbReference type="Gene3D" id="1.10.238.10">
    <property type="entry name" value="EF-hand"/>
    <property type="match status" value="2"/>
</dbReference>
<comment type="caution">
    <text evidence="9">The sequence shown here is derived from an EMBL/GenBank/DDBJ whole genome shotgun (WGS) entry which is preliminary data.</text>
</comment>
<dbReference type="SUPFAM" id="SSF47473">
    <property type="entry name" value="EF-hand"/>
    <property type="match status" value="1"/>
</dbReference>
<dbReference type="PANTHER" id="PTHR23048:SF59">
    <property type="entry name" value="EF-HAND SUPERFAMILY PROTEIN"/>
    <property type="match status" value="1"/>
</dbReference>
<dbReference type="InterPro" id="IPR050230">
    <property type="entry name" value="CALM/Myosin/TropC-like"/>
</dbReference>
<protein>
    <recommendedName>
        <fullName evidence="8">EF-hand domain-containing protein</fullName>
    </recommendedName>
</protein>
<dbReference type="AlphaFoldDB" id="A0A8J8NES7"/>
<dbReference type="FunFam" id="1.10.238.10:FF:000003">
    <property type="entry name" value="Calmodulin A"/>
    <property type="match status" value="1"/>
</dbReference>
<feature type="domain" description="EF-hand" evidence="8">
    <location>
        <begin position="114"/>
        <end position="149"/>
    </location>
</feature>
<dbReference type="InterPro" id="IPR018247">
    <property type="entry name" value="EF_Hand_1_Ca_BS"/>
</dbReference>
<dbReference type="GO" id="GO:0016460">
    <property type="term" value="C:myosin II complex"/>
    <property type="evidence" value="ECO:0007669"/>
    <property type="project" value="TreeGrafter"/>
</dbReference>
<dbReference type="PROSITE" id="PS00018">
    <property type="entry name" value="EF_HAND_1"/>
    <property type="match status" value="3"/>
</dbReference>
<reference evidence="9" key="1">
    <citation type="submission" date="2019-06" db="EMBL/GenBank/DDBJ databases">
        <authorList>
            <person name="Zheng W."/>
        </authorList>
    </citation>
    <scope>NUCLEOTIDE SEQUENCE</scope>
    <source>
        <strain evidence="9">QDHG01</strain>
    </source>
</reference>
<dbReference type="InterPro" id="IPR002048">
    <property type="entry name" value="EF_hand_dom"/>
</dbReference>
<keyword evidence="10" id="KW-1185">Reference proteome</keyword>
<dbReference type="EMBL" id="RRYP01019187">
    <property type="protein sequence ID" value="TNV73334.1"/>
    <property type="molecule type" value="Genomic_DNA"/>
</dbReference>
<dbReference type="Pfam" id="PF13499">
    <property type="entry name" value="EF-hand_7"/>
    <property type="match status" value="2"/>
</dbReference>
<feature type="domain" description="EF-hand" evidence="8">
    <location>
        <begin position="78"/>
        <end position="113"/>
    </location>
</feature>
<evidence type="ECO:0000259" key="8">
    <source>
        <dbReference type="PROSITE" id="PS50222"/>
    </source>
</evidence>
<keyword evidence="5" id="KW-0106">Calcium</keyword>
<evidence type="ECO:0000256" key="6">
    <source>
        <dbReference type="ARBA" id="ARBA00023212"/>
    </source>
</evidence>
<keyword evidence="6" id="KW-0206">Cytoskeleton</keyword>
<evidence type="ECO:0000256" key="4">
    <source>
        <dbReference type="ARBA" id="ARBA00022737"/>
    </source>
</evidence>
<feature type="domain" description="EF-hand" evidence="8">
    <location>
        <begin position="5"/>
        <end position="40"/>
    </location>
</feature>
<dbReference type="SMART" id="SM00054">
    <property type="entry name" value="EFh"/>
    <property type="match status" value="3"/>
</dbReference>
<comment type="subcellular location">
    <subcellularLocation>
        <location evidence="1">Cytoplasm</location>
        <location evidence="1">Cytoskeleton</location>
    </subcellularLocation>
</comment>
<dbReference type="CDD" id="cd00051">
    <property type="entry name" value="EFh"/>
    <property type="match status" value="1"/>
</dbReference>
<name>A0A8J8NES7_HALGN</name>
<organism evidence="9 10">
    <name type="scientific">Halteria grandinella</name>
    <dbReference type="NCBI Taxonomy" id="5974"/>
    <lineage>
        <taxon>Eukaryota</taxon>
        <taxon>Sar</taxon>
        <taxon>Alveolata</taxon>
        <taxon>Ciliophora</taxon>
        <taxon>Intramacronucleata</taxon>
        <taxon>Spirotrichea</taxon>
        <taxon>Stichotrichia</taxon>
        <taxon>Sporadotrichida</taxon>
        <taxon>Halteriidae</taxon>
        <taxon>Halteria</taxon>
    </lineage>
</organism>
<evidence type="ECO:0000313" key="10">
    <source>
        <dbReference type="Proteomes" id="UP000785679"/>
    </source>
</evidence>
<dbReference type="PROSITE" id="PS50222">
    <property type="entry name" value="EF_HAND_2"/>
    <property type="match status" value="3"/>
</dbReference>
<evidence type="ECO:0000313" key="9">
    <source>
        <dbReference type="EMBL" id="TNV73334.1"/>
    </source>
</evidence>
<evidence type="ECO:0000256" key="1">
    <source>
        <dbReference type="ARBA" id="ARBA00004245"/>
    </source>
</evidence>
<keyword evidence="3" id="KW-0963">Cytoplasm</keyword>